<feature type="region of interest" description="Disordered" evidence="1">
    <location>
        <begin position="1"/>
        <end position="22"/>
    </location>
</feature>
<keyword evidence="3" id="KW-1185">Reference proteome</keyword>
<dbReference type="EMBL" id="FUEG01000034">
    <property type="protein sequence ID" value="SJL16349.1"/>
    <property type="molecule type" value="Genomic_DNA"/>
</dbReference>
<proteinExistence type="predicted"/>
<dbReference type="Proteomes" id="UP000219338">
    <property type="component" value="Unassembled WGS sequence"/>
</dbReference>
<organism evidence="2 3">
    <name type="scientific">Armillaria ostoyae</name>
    <name type="common">Armillaria root rot fungus</name>
    <dbReference type="NCBI Taxonomy" id="47428"/>
    <lineage>
        <taxon>Eukaryota</taxon>
        <taxon>Fungi</taxon>
        <taxon>Dikarya</taxon>
        <taxon>Basidiomycota</taxon>
        <taxon>Agaricomycotina</taxon>
        <taxon>Agaricomycetes</taxon>
        <taxon>Agaricomycetidae</taxon>
        <taxon>Agaricales</taxon>
        <taxon>Marasmiineae</taxon>
        <taxon>Physalacriaceae</taxon>
        <taxon>Armillaria</taxon>
    </lineage>
</organism>
<dbReference type="AlphaFoldDB" id="A0A284S5R8"/>
<dbReference type="OMA" id="CYENSIQ"/>
<evidence type="ECO:0000313" key="2">
    <source>
        <dbReference type="EMBL" id="SJL16349.1"/>
    </source>
</evidence>
<feature type="compositionally biased region" description="Basic and acidic residues" evidence="1">
    <location>
        <begin position="7"/>
        <end position="16"/>
    </location>
</feature>
<evidence type="ECO:0000313" key="3">
    <source>
        <dbReference type="Proteomes" id="UP000219338"/>
    </source>
</evidence>
<evidence type="ECO:0000256" key="1">
    <source>
        <dbReference type="SAM" id="MobiDB-lite"/>
    </source>
</evidence>
<accession>A0A284S5R8</accession>
<name>A0A284S5R8_ARMOS</name>
<dbReference type="OrthoDB" id="10318414at2759"/>
<gene>
    <name evidence="2" type="ORF">ARMOST_19870</name>
</gene>
<reference evidence="3" key="1">
    <citation type="journal article" date="2017" name="Nat. Ecol. Evol.">
        <title>Genome expansion and lineage-specific genetic innovations in the forest pathogenic fungi Armillaria.</title>
        <authorList>
            <person name="Sipos G."/>
            <person name="Prasanna A.N."/>
            <person name="Walter M.C."/>
            <person name="O'Connor E."/>
            <person name="Balint B."/>
            <person name="Krizsan K."/>
            <person name="Kiss B."/>
            <person name="Hess J."/>
            <person name="Varga T."/>
            <person name="Slot J."/>
            <person name="Riley R."/>
            <person name="Boka B."/>
            <person name="Rigling D."/>
            <person name="Barry K."/>
            <person name="Lee J."/>
            <person name="Mihaltcheva S."/>
            <person name="LaButti K."/>
            <person name="Lipzen A."/>
            <person name="Waldron R."/>
            <person name="Moloney N.M."/>
            <person name="Sperisen C."/>
            <person name="Kredics L."/>
            <person name="Vagvoelgyi C."/>
            <person name="Patrignani A."/>
            <person name="Fitzpatrick D."/>
            <person name="Nagy I."/>
            <person name="Doyle S."/>
            <person name="Anderson J.B."/>
            <person name="Grigoriev I.V."/>
            <person name="Gueldener U."/>
            <person name="Muensterkoetter M."/>
            <person name="Nagy L.G."/>
        </authorList>
    </citation>
    <scope>NUCLEOTIDE SEQUENCE [LARGE SCALE GENOMIC DNA]</scope>
    <source>
        <strain evidence="3">C18/9</strain>
    </source>
</reference>
<sequence>MDAEPSGPRRADHHPDAVASTSTLFPPLTGLMSFRVYRPGGKFHEGRKRSPRNFIIVIAAASALYLLGKEMVERKKILNLTCYENSIQKRVDTEKKGE</sequence>
<protein>
    <submittedName>
        <fullName evidence="2">Uncharacterized protein</fullName>
    </submittedName>
</protein>